<dbReference type="EMBL" id="HBUF01353732">
    <property type="protein sequence ID" value="CAG6715925.1"/>
    <property type="molecule type" value="Transcribed_RNA"/>
</dbReference>
<evidence type="ECO:0000313" key="1">
    <source>
        <dbReference type="EMBL" id="CAG6715923.1"/>
    </source>
</evidence>
<protein>
    <submittedName>
        <fullName evidence="1">Uncharacterized protein</fullName>
    </submittedName>
</protein>
<reference evidence="1" key="1">
    <citation type="submission" date="2021-05" db="EMBL/GenBank/DDBJ databases">
        <authorList>
            <person name="Alioto T."/>
            <person name="Alioto T."/>
            <person name="Gomez Garrido J."/>
        </authorList>
    </citation>
    <scope>NUCLEOTIDE SEQUENCE</scope>
</reference>
<name>A0A8D8Y1S7_9HEMI</name>
<proteinExistence type="predicted"/>
<dbReference type="EMBL" id="HBUF01353731">
    <property type="protein sequence ID" value="CAG6715923.1"/>
    <property type="molecule type" value="Transcribed_RNA"/>
</dbReference>
<accession>A0A8D8Y1S7</accession>
<sequence length="114" mass="12663">MVPTVHAPPHVPVFKPPATCFDTLPPPPSTHQSHPRCILLLTIITLIIRSQTQATITPMCDFMEMSPMIKVRTPATITHRMMSTSNLTSTASPKQTPCITPHAPFKWKTLTRIP</sequence>
<organism evidence="1">
    <name type="scientific">Cacopsylla melanoneura</name>
    <dbReference type="NCBI Taxonomy" id="428564"/>
    <lineage>
        <taxon>Eukaryota</taxon>
        <taxon>Metazoa</taxon>
        <taxon>Ecdysozoa</taxon>
        <taxon>Arthropoda</taxon>
        <taxon>Hexapoda</taxon>
        <taxon>Insecta</taxon>
        <taxon>Pterygota</taxon>
        <taxon>Neoptera</taxon>
        <taxon>Paraneoptera</taxon>
        <taxon>Hemiptera</taxon>
        <taxon>Sternorrhyncha</taxon>
        <taxon>Psylloidea</taxon>
        <taxon>Psyllidae</taxon>
        <taxon>Psyllinae</taxon>
        <taxon>Cacopsylla</taxon>
    </lineage>
</organism>
<dbReference type="AlphaFoldDB" id="A0A8D8Y1S7"/>